<reference evidence="2" key="1">
    <citation type="submission" date="2020-08" db="EMBL/GenBank/DDBJ databases">
        <title>Multicomponent nature underlies the extraordinary mechanical properties of spider dragline silk.</title>
        <authorList>
            <person name="Kono N."/>
            <person name="Nakamura H."/>
            <person name="Mori M."/>
            <person name="Yoshida Y."/>
            <person name="Ohtoshi R."/>
            <person name="Malay A.D."/>
            <person name="Moran D.A.P."/>
            <person name="Tomita M."/>
            <person name="Numata K."/>
            <person name="Arakawa K."/>
        </authorList>
    </citation>
    <scope>NUCLEOTIDE SEQUENCE</scope>
</reference>
<evidence type="ECO:0000313" key="3">
    <source>
        <dbReference type="Proteomes" id="UP000887159"/>
    </source>
</evidence>
<dbReference type="Proteomes" id="UP000887159">
    <property type="component" value="Unassembled WGS sequence"/>
</dbReference>
<keyword evidence="3" id="KW-1185">Reference proteome</keyword>
<protein>
    <submittedName>
        <fullName evidence="2">Uncharacterized protein</fullName>
    </submittedName>
</protein>
<gene>
    <name evidence="2" type="ORF">TNCV_4095201</name>
</gene>
<feature type="compositionally biased region" description="Polar residues" evidence="1">
    <location>
        <begin position="58"/>
        <end position="68"/>
    </location>
</feature>
<accession>A0A8X6SAH2</accession>
<dbReference type="EMBL" id="BMAU01021276">
    <property type="protein sequence ID" value="GFY07650.1"/>
    <property type="molecule type" value="Genomic_DNA"/>
</dbReference>
<name>A0A8X6SAH2_TRICX</name>
<feature type="region of interest" description="Disordered" evidence="1">
    <location>
        <begin position="39"/>
        <end position="72"/>
    </location>
</feature>
<comment type="caution">
    <text evidence="2">The sequence shown here is derived from an EMBL/GenBank/DDBJ whole genome shotgun (WGS) entry which is preliminary data.</text>
</comment>
<organism evidence="2 3">
    <name type="scientific">Trichonephila clavipes</name>
    <name type="common">Golden silk orbweaver</name>
    <name type="synonym">Nephila clavipes</name>
    <dbReference type="NCBI Taxonomy" id="2585209"/>
    <lineage>
        <taxon>Eukaryota</taxon>
        <taxon>Metazoa</taxon>
        <taxon>Ecdysozoa</taxon>
        <taxon>Arthropoda</taxon>
        <taxon>Chelicerata</taxon>
        <taxon>Arachnida</taxon>
        <taxon>Araneae</taxon>
        <taxon>Araneomorphae</taxon>
        <taxon>Entelegynae</taxon>
        <taxon>Araneoidea</taxon>
        <taxon>Nephilidae</taxon>
        <taxon>Trichonephila</taxon>
    </lineage>
</organism>
<evidence type="ECO:0000313" key="2">
    <source>
        <dbReference type="EMBL" id="GFY07650.1"/>
    </source>
</evidence>
<sequence>MHFPKRHQEIKDVIQNMHVLLRQASGDITKSSRYSFSLMTKESTSPGRKKDARYSDPHVSTTRNSSIKQYPAHPPFLKEDGIFYDDYLPLRKSSQNGWSRHLSEKLDTSSRTEAILEEERLKVGTWRPSSVITLQGMRLMEAGGRGDVCFSSSAPFLQHVT</sequence>
<proteinExistence type="predicted"/>
<evidence type="ECO:0000256" key="1">
    <source>
        <dbReference type="SAM" id="MobiDB-lite"/>
    </source>
</evidence>
<dbReference type="AlphaFoldDB" id="A0A8X6SAH2"/>